<dbReference type="GO" id="GO:0005524">
    <property type="term" value="F:ATP binding"/>
    <property type="evidence" value="ECO:0007669"/>
    <property type="project" value="UniProtKB-KW"/>
</dbReference>
<dbReference type="SUPFAM" id="SSF111331">
    <property type="entry name" value="NAD kinase/diacylglycerol kinase-like"/>
    <property type="match status" value="1"/>
</dbReference>
<evidence type="ECO:0000256" key="7">
    <source>
        <dbReference type="ARBA" id="ARBA00023027"/>
    </source>
</evidence>
<keyword evidence="3" id="KW-0547">Nucleotide-binding</keyword>
<dbReference type="GO" id="GO:0019674">
    <property type="term" value="P:NAD+ metabolic process"/>
    <property type="evidence" value="ECO:0007669"/>
    <property type="project" value="InterPro"/>
</dbReference>
<keyword evidence="9" id="KW-1185">Reference proteome</keyword>
<gene>
    <name evidence="8" type="primary">Mo05500</name>
    <name evidence="8" type="ORF">E5Q_05500</name>
</gene>
<reference evidence="8 9" key="2">
    <citation type="journal article" date="2012" name="Open Biol.">
        <title>Characteristics of nucleosomes and linker DNA regions on the genome of the basidiomycete Mixia osmundae revealed by mono- and dinucleosome mapping.</title>
        <authorList>
            <person name="Nishida H."/>
            <person name="Kondo S."/>
            <person name="Matsumoto T."/>
            <person name="Suzuki Y."/>
            <person name="Yoshikawa H."/>
            <person name="Taylor T.D."/>
            <person name="Sugiyama J."/>
        </authorList>
    </citation>
    <scope>NUCLEOTIDE SEQUENCE [LARGE SCALE GENOMIC DNA]</scope>
    <source>
        <strain evidence="9">CBS 9802 / IAM 14324 / JCM 22182 / KY 12970</strain>
    </source>
</reference>
<dbReference type="GO" id="GO:0006741">
    <property type="term" value="P:NADP+ biosynthetic process"/>
    <property type="evidence" value="ECO:0007669"/>
    <property type="project" value="InterPro"/>
</dbReference>
<keyword evidence="2" id="KW-0808">Transferase</keyword>
<evidence type="ECO:0000256" key="3">
    <source>
        <dbReference type="ARBA" id="ARBA00022741"/>
    </source>
</evidence>
<evidence type="ECO:0000256" key="2">
    <source>
        <dbReference type="ARBA" id="ARBA00022679"/>
    </source>
</evidence>
<keyword evidence="4" id="KW-0418">Kinase</keyword>
<evidence type="ECO:0000256" key="5">
    <source>
        <dbReference type="ARBA" id="ARBA00022840"/>
    </source>
</evidence>
<name>G7E7K2_MIXOS</name>
<dbReference type="Pfam" id="PF01513">
    <property type="entry name" value="NAD_kinase"/>
    <property type="match status" value="1"/>
</dbReference>
<evidence type="ECO:0000313" key="8">
    <source>
        <dbReference type="EMBL" id="GAA98812.1"/>
    </source>
</evidence>
<comment type="caution">
    <text evidence="8">The sequence shown here is derived from an EMBL/GenBank/DDBJ whole genome shotgun (WGS) entry which is preliminary data.</text>
</comment>
<dbReference type="Gene3D" id="2.60.200.30">
    <property type="entry name" value="Probable inorganic polyphosphate/atp-NAD kinase, domain 2"/>
    <property type="match status" value="1"/>
</dbReference>
<keyword evidence="7" id="KW-0520">NAD</keyword>
<protein>
    <recommendedName>
        <fullName evidence="10">NAD+ kinase</fullName>
    </recommendedName>
</protein>
<dbReference type="InterPro" id="IPR016064">
    <property type="entry name" value="NAD/diacylglycerol_kinase_sf"/>
</dbReference>
<evidence type="ECO:0000256" key="4">
    <source>
        <dbReference type="ARBA" id="ARBA00022777"/>
    </source>
</evidence>
<proteinExistence type="inferred from homology"/>
<dbReference type="PANTHER" id="PTHR20275:SF26">
    <property type="entry name" value="NADH KINASE POS5, MITOCHONDRIAL"/>
    <property type="match status" value="1"/>
</dbReference>
<sequence length="359" mass="39050">MFRLFAHAQQLHKPQAHRRALQSSARLHRPESVLIVKKRNDDKTLAASDALITYLQHKYPQTSVSIEEEASASGTQSAHGTLKLHRAGEMPDLVVALGGDGTLLHVSSLFAEGRAPPVLAVSLGTLGFLMPHSVGKLERMLDNIIADRFRLLPRMRLRCDVFDASGRRTDRLHGLGSLAMNEVVLHRGRHPHLTIIDSFVDGQHLTEAVADGLIVATPTGSTAYSLSAGGPIVHPHVQSMLLTPICPRSLSFRSVLLPAKSCVQLRISPKSRSPAELSLDGRDVKLITPGEYLAISMSDCPLPCIDTADLASDTSRESDLQHSCGRLEPDAHATPRDGWISDLNSMLSFNKSFASKEVL</sequence>
<evidence type="ECO:0008006" key="10">
    <source>
        <dbReference type="Google" id="ProtNLM"/>
    </source>
</evidence>
<reference evidence="8 9" key="1">
    <citation type="journal article" date="2011" name="J. Gen. Appl. Microbiol.">
        <title>Draft genome sequencing of the enigmatic basidiomycete Mixia osmundae.</title>
        <authorList>
            <person name="Nishida H."/>
            <person name="Nagatsuka Y."/>
            <person name="Sugiyama J."/>
        </authorList>
    </citation>
    <scope>NUCLEOTIDE SEQUENCE [LARGE SCALE GENOMIC DNA]</scope>
    <source>
        <strain evidence="9">CBS 9802 / IAM 14324 / JCM 22182 / KY 12970</strain>
    </source>
</reference>
<organism evidence="8 9">
    <name type="scientific">Mixia osmundae (strain CBS 9802 / IAM 14324 / JCM 22182 / KY 12970)</name>
    <dbReference type="NCBI Taxonomy" id="764103"/>
    <lineage>
        <taxon>Eukaryota</taxon>
        <taxon>Fungi</taxon>
        <taxon>Dikarya</taxon>
        <taxon>Basidiomycota</taxon>
        <taxon>Pucciniomycotina</taxon>
        <taxon>Mixiomycetes</taxon>
        <taxon>Mixiales</taxon>
        <taxon>Mixiaceae</taxon>
        <taxon>Mixia</taxon>
    </lineage>
</organism>
<evidence type="ECO:0000256" key="1">
    <source>
        <dbReference type="ARBA" id="ARBA00010995"/>
    </source>
</evidence>
<dbReference type="GO" id="GO:0003951">
    <property type="term" value="F:NAD+ kinase activity"/>
    <property type="evidence" value="ECO:0007669"/>
    <property type="project" value="InterPro"/>
</dbReference>
<dbReference type="InterPro" id="IPR017437">
    <property type="entry name" value="ATP-NAD_kinase_PpnK-typ_C"/>
</dbReference>
<dbReference type="AlphaFoldDB" id="G7E7K2"/>
<dbReference type="FunCoup" id="G7E7K2">
    <property type="interactions" value="3"/>
</dbReference>
<keyword evidence="6" id="KW-0521">NADP</keyword>
<evidence type="ECO:0000313" key="9">
    <source>
        <dbReference type="Proteomes" id="UP000009131"/>
    </source>
</evidence>
<dbReference type="Gene3D" id="3.40.50.10330">
    <property type="entry name" value="Probable inorganic polyphosphate/atp-NAD kinase, domain 1"/>
    <property type="match status" value="1"/>
</dbReference>
<dbReference type="FunFam" id="2.60.200.30:FF:000009">
    <property type="entry name" value="Poly(P)/ATP NAD kinase"/>
    <property type="match status" value="1"/>
</dbReference>
<dbReference type="EMBL" id="BABT02000165">
    <property type="protein sequence ID" value="GAA98812.1"/>
    <property type="molecule type" value="Genomic_DNA"/>
</dbReference>
<dbReference type="InterPro" id="IPR002504">
    <property type="entry name" value="NADK"/>
</dbReference>
<dbReference type="STRING" id="764103.G7E7K2"/>
<dbReference type="Proteomes" id="UP000009131">
    <property type="component" value="Unassembled WGS sequence"/>
</dbReference>
<dbReference type="eggNOG" id="KOG2178">
    <property type="taxonomic scope" value="Eukaryota"/>
</dbReference>
<dbReference type="InParanoid" id="G7E7K2"/>
<keyword evidence="5" id="KW-0067">ATP-binding</keyword>
<dbReference type="HOGENOM" id="CLU_008831_10_2_1"/>
<dbReference type="PANTHER" id="PTHR20275">
    <property type="entry name" value="NAD KINASE"/>
    <property type="match status" value="1"/>
</dbReference>
<dbReference type="Pfam" id="PF20143">
    <property type="entry name" value="NAD_kinase_C"/>
    <property type="match status" value="1"/>
</dbReference>
<dbReference type="OrthoDB" id="24581at2759"/>
<evidence type="ECO:0000256" key="6">
    <source>
        <dbReference type="ARBA" id="ARBA00022857"/>
    </source>
</evidence>
<dbReference type="InterPro" id="IPR017438">
    <property type="entry name" value="ATP-NAD_kinase_N"/>
</dbReference>
<dbReference type="HAMAP" id="MF_00361">
    <property type="entry name" value="NAD_kinase"/>
    <property type="match status" value="1"/>
</dbReference>
<comment type="similarity">
    <text evidence="1">Belongs to the NAD kinase family.</text>
</comment>
<accession>G7E7K2</accession>